<keyword evidence="4 6" id="KW-1133">Transmembrane helix</keyword>
<evidence type="ECO:0000256" key="7">
    <source>
        <dbReference type="SAM" id="SignalP"/>
    </source>
</evidence>
<evidence type="ECO:0000256" key="6">
    <source>
        <dbReference type="SAM" id="Phobius"/>
    </source>
</evidence>
<keyword evidence="9" id="KW-1185">Reference proteome</keyword>
<evidence type="ECO:0000256" key="3">
    <source>
        <dbReference type="ARBA" id="ARBA00022692"/>
    </source>
</evidence>
<evidence type="ECO:0000256" key="1">
    <source>
        <dbReference type="ARBA" id="ARBA00004141"/>
    </source>
</evidence>
<feature type="chain" id="PRO_5001578307" description="DUF423 domain-containing protein" evidence="7">
    <location>
        <begin position="26"/>
        <end position="127"/>
    </location>
</feature>
<dbReference type="AlphaFoldDB" id="A0A059FSQ5"/>
<dbReference type="InterPro" id="IPR006696">
    <property type="entry name" value="DUF423"/>
</dbReference>
<comment type="similarity">
    <text evidence="2">Belongs to the UPF0382 family.</text>
</comment>
<feature type="transmembrane region" description="Helical" evidence="6">
    <location>
        <begin position="66"/>
        <end position="86"/>
    </location>
</feature>
<keyword evidence="3 6" id="KW-0812">Transmembrane</keyword>
<protein>
    <recommendedName>
        <fullName evidence="10">DUF423 domain-containing protein</fullName>
    </recommendedName>
</protein>
<dbReference type="PANTHER" id="PTHR43461:SF1">
    <property type="entry name" value="TRANSMEMBRANE PROTEIN 256"/>
    <property type="match status" value="1"/>
</dbReference>
<feature type="transmembrane region" description="Helical" evidence="6">
    <location>
        <begin position="41"/>
        <end position="59"/>
    </location>
</feature>
<feature type="transmembrane region" description="Helical" evidence="6">
    <location>
        <begin position="92"/>
        <end position="113"/>
    </location>
</feature>
<name>A0A059FSQ5_9PROT</name>
<dbReference type="PATRIC" id="fig|1280951.3.peg.2001"/>
<evidence type="ECO:0000256" key="2">
    <source>
        <dbReference type="ARBA" id="ARBA00009694"/>
    </source>
</evidence>
<organism evidence="8 9">
    <name type="scientific">Hyphomonas hirschiana VP5</name>
    <dbReference type="NCBI Taxonomy" id="1280951"/>
    <lineage>
        <taxon>Bacteria</taxon>
        <taxon>Pseudomonadati</taxon>
        <taxon>Pseudomonadota</taxon>
        <taxon>Alphaproteobacteria</taxon>
        <taxon>Hyphomonadales</taxon>
        <taxon>Hyphomonadaceae</taxon>
        <taxon>Hyphomonas</taxon>
    </lineage>
</organism>
<accession>A0A059FSQ5</accession>
<keyword evidence="7" id="KW-0732">Signal</keyword>
<gene>
    <name evidence="8" type="ORF">HHI_09917</name>
</gene>
<comment type="caution">
    <text evidence="8">The sequence shown here is derived from an EMBL/GenBank/DDBJ whole genome shotgun (WGS) entry which is preliminary data.</text>
</comment>
<evidence type="ECO:0000313" key="8">
    <source>
        <dbReference type="EMBL" id="KCZ93704.1"/>
    </source>
</evidence>
<reference evidence="8 9" key="1">
    <citation type="submission" date="2013-04" db="EMBL/GenBank/DDBJ databases">
        <title>Hyphomonas hirschiana VP5 Genome Sequencing.</title>
        <authorList>
            <person name="Lai Q."/>
            <person name="Shao Z."/>
        </authorList>
    </citation>
    <scope>NUCLEOTIDE SEQUENCE [LARGE SCALE GENOMIC DNA]</scope>
    <source>
        <strain evidence="8 9">VP5</strain>
    </source>
</reference>
<dbReference type="GO" id="GO:0016020">
    <property type="term" value="C:membrane"/>
    <property type="evidence" value="ECO:0007669"/>
    <property type="project" value="UniProtKB-SubCell"/>
</dbReference>
<evidence type="ECO:0000313" key="9">
    <source>
        <dbReference type="Proteomes" id="UP000025061"/>
    </source>
</evidence>
<dbReference type="OrthoDB" id="9802121at2"/>
<dbReference type="RefSeq" id="WP_011647903.1">
    <property type="nucleotide sequence ID" value="NZ_ARYI01000007.1"/>
</dbReference>
<sequence>MIRLIPAAALFGFLSVAFGAFGAHALEGALTGEGTQWWQTATLYGLTHAGAALAAGLSGRGGKIAAGGWLMLGGAVIFAGTLYAMALGAPRWFGAITPVGGIGMLAGWVMIGLGGLASAGRAQDETP</sequence>
<dbReference type="Proteomes" id="UP000025061">
    <property type="component" value="Unassembled WGS sequence"/>
</dbReference>
<dbReference type="EMBL" id="ARYI01000007">
    <property type="protein sequence ID" value="KCZ93704.1"/>
    <property type="molecule type" value="Genomic_DNA"/>
</dbReference>
<keyword evidence="5 6" id="KW-0472">Membrane</keyword>
<dbReference type="Pfam" id="PF04241">
    <property type="entry name" value="DUF423"/>
    <property type="match status" value="1"/>
</dbReference>
<feature type="signal peptide" evidence="7">
    <location>
        <begin position="1"/>
        <end position="25"/>
    </location>
</feature>
<evidence type="ECO:0008006" key="10">
    <source>
        <dbReference type="Google" id="ProtNLM"/>
    </source>
</evidence>
<comment type="subcellular location">
    <subcellularLocation>
        <location evidence="1">Membrane</location>
        <topology evidence="1">Multi-pass membrane protein</topology>
    </subcellularLocation>
</comment>
<evidence type="ECO:0000256" key="4">
    <source>
        <dbReference type="ARBA" id="ARBA00022989"/>
    </source>
</evidence>
<proteinExistence type="inferred from homology"/>
<evidence type="ECO:0000256" key="5">
    <source>
        <dbReference type="ARBA" id="ARBA00023136"/>
    </source>
</evidence>
<dbReference type="PANTHER" id="PTHR43461">
    <property type="entry name" value="TRANSMEMBRANE PROTEIN 256"/>
    <property type="match status" value="1"/>
</dbReference>